<feature type="transmembrane region" description="Helical" evidence="16">
    <location>
        <begin position="246"/>
        <end position="270"/>
    </location>
</feature>
<dbReference type="GO" id="GO:0048039">
    <property type="term" value="F:ubiquinone binding"/>
    <property type="evidence" value="ECO:0007669"/>
    <property type="project" value="TreeGrafter"/>
</dbReference>
<keyword evidence="5 16" id="KW-0813">Transport</keyword>
<accession>A0A343W6D9</accession>
<keyword evidence="11 16" id="KW-0520">NAD</keyword>
<feature type="transmembrane region" description="Helical" evidence="16">
    <location>
        <begin position="92"/>
        <end position="110"/>
    </location>
</feature>
<evidence type="ECO:0000259" key="17">
    <source>
        <dbReference type="Pfam" id="PF00361"/>
    </source>
</evidence>
<keyword evidence="14 16" id="KW-0472">Membrane</keyword>
<evidence type="ECO:0000256" key="15">
    <source>
        <dbReference type="ARBA" id="ARBA00049551"/>
    </source>
</evidence>
<organism evidence="19">
    <name type="scientific">Panthalis oerstedi</name>
    <dbReference type="NCBI Taxonomy" id="318815"/>
    <lineage>
        <taxon>Eukaryota</taxon>
        <taxon>Metazoa</taxon>
        <taxon>Spiralia</taxon>
        <taxon>Lophotrochozoa</taxon>
        <taxon>Annelida</taxon>
        <taxon>Polychaeta</taxon>
        <taxon>Errantia</taxon>
        <taxon>Phyllodocida</taxon>
        <taxon>Acoetidae</taxon>
        <taxon>Panthalis</taxon>
    </lineage>
</organism>
<dbReference type="GO" id="GO:0008137">
    <property type="term" value="F:NADH dehydrogenase (ubiquinone) activity"/>
    <property type="evidence" value="ECO:0007669"/>
    <property type="project" value="UniProtKB-UniRule"/>
</dbReference>
<evidence type="ECO:0000256" key="2">
    <source>
        <dbReference type="ARBA" id="ARBA00009025"/>
    </source>
</evidence>
<comment type="function">
    <text evidence="16">Core subunit of the mitochondrial membrane respiratory chain NADH dehydrogenase (Complex I) which catalyzes electron transfer from NADH through the respiratory chain, using ubiquinone as an electron acceptor. Essential for the catalytic activity and assembly of complex I.</text>
</comment>
<evidence type="ECO:0000259" key="18">
    <source>
        <dbReference type="Pfam" id="PF01059"/>
    </source>
</evidence>
<feature type="transmembrane region" description="Helical" evidence="16">
    <location>
        <begin position="190"/>
        <end position="208"/>
    </location>
</feature>
<feature type="transmembrane region" description="Helical" evidence="16">
    <location>
        <begin position="308"/>
        <end position="326"/>
    </location>
</feature>
<dbReference type="PRINTS" id="PR01437">
    <property type="entry name" value="NUOXDRDTASE4"/>
</dbReference>
<feature type="transmembrane region" description="Helical" evidence="16">
    <location>
        <begin position="378"/>
        <end position="403"/>
    </location>
</feature>
<evidence type="ECO:0000256" key="13">
    <source>
        <dbReference type="ARBA" id="ARBA00023128"/>
    </source>
</evidence>
<feature type="domain" description="NADH:quinone oxidoreductase/Mrp antiporter transmembrane" evidence="17">
    <location>
        <begin position="112"/>
        <end position="393"/>
    </location>
</feature>
<keyword evidence="10 16" id="KW-1133">Transmembrane helix</keyword>
<comment type="similarity">
    <text evidence="2 16">Belongs to the complex I subunit 4 family.</text>
</comment>
<dbReference type="InterPro" id="IPR000260">
    <property type="entry name" value="NADH4_N"/>
</dbReference>
<feature type="transmembrane region" description="Helical" evidence="16">
    <location>
        <begin position="116"/>
        <end position="135"/>
    </location>
</feature>
<evidence type="ECO:0000256" key="6">
    <source>
        <dbReference type="ARBA" id="ARBA00022660"/>
    </source>
</evidence>
<evidence type="ECO:0000256" key="12">
    <source>
        <dbReference type="ARBA" id="ARBA00023075"/>
    </source>
</evidence>
<evidence type="ECO:0000256" key="10">
    <source>
        <dbReference type="ARBA" id="ARBA00022989"/>
    </source>
</evidence>
<dbReference type="EMBL" id="KY753832">
    <property type="protein sequence ID" value="AVW86161.1"/>
    <property type="molecule type" value="Genomic_DNA"/>
</dbReference>
<comment type="catalytic activity">
    <reaction evidence="15 16">
        <text>a ubiquinone + NADH + 5 H(+)(in) = a ubiquinol + NAD(+) + 4 H(+)(out)</text>
        <dbReference type="Rhea" id="RHEA:29091"/>
        <dbReference type="Rhea" id="RHEA-COMP:9565"/>
        <dbReference type="Rhea" id="RHEA-COMP:9566"/>
        <dbReference type="ChEBI" id="CHEBI:15378"/>
        <dbReference type="ChEBI" id="CHEBI:16389"/>
        <dbReference type="ChEBI" id="CHEBI:17976"/>
        <dbReference type="ChEBI" id="CHEBI:57540"/>
        <dbReference type="ChEBI" id="CHEBI:57945"/>
        <dbReference type="EC" id="7.1.1.2"/>
    </reaction>
</comment>
<dbReference type="GO" id="GO:0031966">
    <property type="term" value="C:mitochondrial membrane"/>
    <property type="evidence" value="ECO:0007669"/>
    <property type="project" value="UniProtKB-SubCell"/>
</dbReference>
<protein>
    <recommendedName>
        <fullName evidence="4 16">NADH-ubiquinone oxidoreductase chain 4</fullName>
        <ecNumber evidence="3 16">7.1.1.2</ecNumber>
    </recommendedName>
</protein>
<dbReference type="GO" id="GO:0003954">
    <property type="term" value="F:NADH dehydrogenase activity"/>
    <property type="evidence" value="ECO:0007669"/>
    <property type="project" value="TreeGrafter"/>
</dbReference>
<feature type="domain" description="NADH:ubiquinone oxidoreductase chain 4 N-terminal" evidence="18">
    <location>
        <begin position="1"/>
        <end position="107"/>
    </location>
</feature>
<dbReference type="GO" id="GO:0042773">
    <property type="term" value="P:ATP synthesis coupled electron transport"/>
    <property type="evidence" value="ECO:0007669"/>
    <property type="project" value="InterPro"/>
</dbReference>
<keyword evidence="13 16" id="KW-0496">Mitochondrion</keyword>
<dbReference type="PANTHER" id="PTHR43507:SF20">
    <property type="entry name" value="NADH-UBIQUINONE OXIDOREDUCTASE CHAIN 4"/>
    <property type="match status" value="1"/>
</dbReference>
<gene>
    <name evidence="19" type="primary">ND4</name>
</gene>
<evidence type="ECO:0000256" key="14">
    <source>
        <dbReference type="ARBA" id="ARBA00023136"/>
    </source>
</evidence>
<evidence type="ECO:0000256" key="1">
    <source>
        <dbReference type="ARBA" id="ARBA00004225"/>
    </source>
</evidence>
<evidence type="ECO:0000313" key="19">
    <source>
        <dbReference type="EMBL" id="AVW86161.1"/>
    </source>
</evidence>
<comment type="subcellular location">
    <subcellularLocation>
        <location evidence="1 16">Mitochondrion membrane</location>
        <topology evidence="1 16">Multi-pass membrane protein</topology>
    </subcellularLocation>
</comment>
<feature type="transmembrane region" description="Helical" evidence="16">
    <location>
        <begin position="147"/>
        <end position="170"/>
    </location>
</feature>
<keyword evidence="8" id="KW-1278">Translocase</keyword>
<sequence length="455" mass="49951">MLTLLFVTLALILLTPFYRQQYLWPSLCSGTLLMSTVSLNLAFAPFPHTCATFGPLQTDPMSAALIALSIWISALMIMASSKIPQTKQNPRLFLLTLLSLTATLTLAFSVTSLMSFYIMFEASLIPTLLLILGWGYQPERLQAGMYLMMYTISASLPLLINILLISASSGHTSFILSHMSTIPVSPSMAHLWWLTVIPALLVKMPMYITHLWLPKAHVEAPVSGSMVLAAILLKLGSYGLLRVSSFFPSLMFSVSPLTNSVAMWGATVTSMICLRQSDLKSLIAYSSIGHMALVIMGTSLLSHWGWQGALAMMIAHGLCSSCLFALSNMTYETSNTRAMFITKGLLTMFPAFSMWWFILSIANMAAPPSINLFSEIALIMSAIWASPAYMPLVAMCCFLAAAYSLHLYSSINHGPIPLFSNPLNLLTNRNHTTCLLHAAPIFLLISKTDVLSSWF</sequence>
<dbReference type="Pfam" id="PF01059">
    <property type="entry name" value="Oxidored_q5_N"/>
    <property type="match status" value="1"/>
</dbReference>
<dbReference type="EC" id="7.1.1.2" evidence="3 16"/>
<evidence type="ECO:0000256" key="7">
    <source>
        <dbReference type="ARBA" id="ARBA00022692"/>
    </source>
</evidence>
<evidence type="ECO:0000256" key="5">
    <source>
        <dbReference type="ARBA" id="ARBA00022448"/>
    </source>
</evidence>
<evidence type="ECO:0000256" key="9">
    <source>
        <dbReference type="ARBA" id="ARBA00022982"/>
    </source>
</evidence>
<reference evidence="19" key="1">
    <citation type="journal article" date="2018" name="Mol. Phylogenet. Evol.">
        <title>Phylogeny, evolution and mitochondrial gene order rearrangement in scale worms (Aphroditiformia, Annelida).</title>
        <authorList>
            <person name="Zhang Y."/>
            <person name="Sun J."/>
            <person name="Rouse G.W."/>
            <person name="Wiklund H."/>
            <person name="Pleijel F."/>
            <person name="Watanabe H.K."/>
            <person name="Chen C."/>
            <person name="Qian P.-Y."/>
            <person name="Qiu J.-W."/>
        </authorList>
    </citation>
    <scope>NUCLEOTIDE SEQUENCE</scope>
</reference>
<dbReference type="InterPro" id="IPR003918">
    <property type="entry name" value="NADH_UbQ_OxRdtase"/>
</dbReference>
<dbReference type="Pfam" id="PF00361">
    <property type="entry name" value="Proton_antipo_M"/>
    <property type="match status" value="1"/>
</dbReference>
<proteinExistence type="inferred from homology"/>
<keyword evidence="6 16" id="KW-0679">Respiratory chain</keyword>
<dbReference type="InterPro" id="IPR001750">
    <property type="entry name" value="ND/Mrp_TM"/>
</dbReference>
<name>A0A343W6D9_9ANNE</name>
<feature type="transmembrane region" description="Helical" evidence="16">
    <location>
        <begin position="220"/>
        <end position="240"/>
    </location>
</feature>
<geneLocation type="mitochondrion" evidence="19"/>
<feature type="transmembrane region" description="Helical" evidence="16">
    <location>
        <begin position="61"/>
        <end position="80"/>
    </location>
</feature>
<evidence type="ECO:0000256" key="16">
    <source>
        <dbReference type="RuleBase" id="RU003297"/>
    </source>
</evidence>
<dbReference type="PANTHER" id="PTHR43507">
    <property type="entry name" value="NADH-UBIQUINONE OXIDOREDUCTASE CHAIN 4"/>
    <property type="match status" value="1"/>
</dbReference>
<dbReference type="GO" id="GO:0015990">
    <property type="term" value="P:electron transport coupled proton transport"/>
    <property type="evidence" value="ECO:0007669"/>
    <property type="project" value="TreeGrafter"/>
</dbReference>
<keyword evidence="12 16" id="KW-0830">Ubiquinone</keyword>
<feature type="transmembrane region" description="Helical" evidence="16">
    <location>
        <begin position="282"/>
        <end position="302"/>
    </location>
</feature>
<evidence type="ECO:0000256" key="3">
    <source>
        <dbReference type="ARBA" id="ARBA00012944"/>
    </source>
</evidence>
<evidence type="ECO:0000256" key="4">
    <source>
        <dbReference type="ARBA" id="ARBA00021006"/>
    </source>
</evidence>
<evidence type="ECO:0000256" key="8">
    <source>
        <dbReference type="ARBA" id="ARBA00022967"/>
    </source>
</evidence>
<keyword evidence="9 16" id="KW-0249">Electron transport</keyword>
<keyword evidence="7 16" id="KW-0812">Transmembrane</keyword>
<feature type="transmembrane region" description="Helical" evidence="16">
    <location>
        <begin position="338"/>
        <end position="358"/>
    </location>
</feature>
<dbReference type="AlphaFoldDB" id="A0A343W6D9"/>
<evidence type="ECO:0000256" key="11">
    <source>
        <dbReference type="ARBA" id="ARBA00023027"/>
    </source>
</evidence>